<sequence>MGTDKVLHPDKFTRLHDNYGVDMAVDSDEKDLTTLTKPPCSIVQSQRCDNIFRDRATVRFHHQWAARKMLWATPTISETSHHPPGTAQ</sequence>
<name>A0A5B7GQ08_PORTR</name>
<accession>A0A5B7GQ08</accession>
<protein>
    <submittedName>
        <fullName evidence="1">Uncharacterized protein</fullName>
    </submittedName>
</protein>
<reference evidence="1 2" key="1">
    <citation type="submission" date="2019-05" db="EMBL/GenBank/DDBJ databases">
        <title>Another draft genome of Portunus trituberculatus and its Hox gene families provides insights of decapod evolution.</title>
        <authorList>
            <person name="Jeong J.-H."/>
            <person name="Song I."/>
            <person name="Kim S."/>
            <person name="Choi T."/>
            <person name="Kim D."/>
            <person name="Ryu S."/>
            <person name="Kim W."/>
        </authorList>
    </citation>
    <scope>NUCLEOTIDE SEQUENCE [LARGE SCALE GENOMIC DNA]</scope>
    <source>
        <tissue evidence="1">Muscle</tissue>
    </source>
</reference>
<keyword evidence="2" id="KW-1185">Reference proteome</keyword>
<comment type="caution">
    <text evidence="1">The sequence shown here is derived from an EMBL/GenBank/DDBJ whole genome shotgun (WGS) entry which is preliminary data.</text>
</comment>
<dbReference type="Proteomes" id="UP000324222">
    <property type="component" value="Unassembled WGS sequence"/>
</dbReference>
<gene>
    <name evidence="1" type="ORF">E2C01_053323</name>
</gene>
<organism evidence="1 2">
    <name type="scientific">Portunus trituberculatus</name>
    <name type="common">Swimming crab</name>
    <name type="synonym">Neptunus trituberculatus</name>
    <dbReference type="NCBI Taxonomy" id="210409"/>
    <lineage>
        <taxon>Eukaryota</taxon>
        <taxon>Metazoa</taxon>
        <taxon>Ecdysozoa</taxon>
        <taxon>Arthropoda</taxon>
        <taxon>Crustacea</taxon>
        <taxon>Multicrustacea</taxon>
        <taxon>Malacostraca</taxon>
        <taxon>Eumalacostraca</taxon>
        <taxon>Eucarida</taxon>
        <taxon>Decapoda</taxon>
        <taxon>Pleocyemata</taxon>
        <taxon>Brachyura</taxon>
        <taxon>Eubrachyura</taxon>
        <taxon>Portunoidea</taxon>
        <taxon>Portunidae</taxon>
        <taxon>Portuninae</taxon>
        <taxon>Portunus</taxon>
    </lineage>
</organism>
<dbReference type="AlphaFoldDB" id="A0A5B7GQ08"/>
<evidence type="ECO:0000313" key="1">
    <source>
        <dbReference type="EMBL" id="MPC59307.1"/>
    </source>
</evidence>
<dbReference type="EMBL" id="VSRR010016447">
    <property type="protein sequence ID" value="MPC59307.1"/>
    <property type="molecule type" value="Genomic_DNA"/>
</dbReference>
<proteinExistence type="predicted"/>
<evidence type="ECO:0000313" key="2">
    <source>
        <dbReference type="Proteomes" id="UP000324222"/>
    </source>
</evidence>